<accession>A0ACB8FIR4</accession>
<sequence>MIIQDSAKESEGVAFIGPDMHAIQAMGDKIESKLIAKNAKVNTIPGFDGVVKDADEAVRIAREIGYPVMIKASAGGGGKGMRIAWDDEETRGYYLVIMTIDKMKNSSLSCKIASYKS</sequence>
<keyword evidence="2" id="KW-1185">Reference proteome</keyword>
<name>A0ACB8FIR4_9SAUR</name>
<dbReference type="EMBL" id="CM037617">
    <property type="protein sequence ID" value="KAH8005381.1"/>
    <property type="molecule type" value="Genomic_DNA"/>
</dbReference>
<comment type="caution">
    <text evidence="1">The sequence shown here is derived from an EMBL/GenBank/DDBJ whole genome shotgun (WGS) entry which is preliminary data.</text>
</comment>
<protein>
    <submittedName>
        <fullName evidence="1">Uncharacterized protein</fullName>
    </submittedName>
</protein>
<dbReference type="Proteomes" id="UP000827872">
    <property type="component" value="Linkage Group LG04"/>
</dbReference>
<gene>
    <name evidence="1" type="ORF">K3G42_026924</name>
</gene>
<evidence type="ECO:0000313" key="1">
    <source>
        <dbReference type="EMBL" id="KAH8005381.1"/>
    </source>
</evidence>
<proteinExistence type="predicted"/>
<organism evidence="1 2">
    <name type="scientific">Sphaerodactylus townsendi</name>
    <dbReference type="NCBI Taxonomy" id="933632"/>
    <lineage>
        <taxon>Eukaryota</taxon>
        <taxon>Metazoa</taxon>
        <taxon>Chordata</taxon>
        <taxon>Craniata</taxon>
        <taxon>Vertebrata</taxon>
        <taxon>Euteleostomi</taxon>
        <taxon>Lepidosauria</taxon>
        <taxon>Squamata</taxon>
        <taxon>Bifurcata</taxon>
        <taxon>Gekkota</taxon>
        <taxon>Sphaerodactylidae</taxon>
        <taxon>Sphaerodactylus</taxon>
    </lineage>
</organism>
<evidence type="ECO:0000313" key="2">
    <source>
        <dbReference type="Proteomes" id="UP000827872"/>
    </source>
</evidence>
<reference evidence="1" key="1">
    <citation type="submission" date="2021-08" db="EMBL/GenBank/DDBJ databases">
        <title>The first chromosome-level gecko genome reveals the dynamic sex chromosomes of Neotropical dwarf geckos (Sphaerodactylidae: Sphaerodactylus).</title>
        <authorList>
            <person name="Pinto B.J."/>
            <person name="Keating S.E."/>
            <person name="Gamble T."/>
        </authorList>
    </citation>
    <scope>NUCLEOTIDE SEQUENCE</scope>
    <source>
        <strain evidence="1">TG3544</strain>
    </source>
</reference>